<name>A0AAE1VN76_9SOLA</name>
<dbReference type="EMBL" id="JAVYJV010000003">
    <property type="protein sequence ID" value="KAK4375322.1"/>
    <property type="molecule type" value="Genomic_DNA"/>
</dbReference>
<protein>
    <submittedName>
        <fullName evidence="1">Uncharacterized protein</fullName>
    </submittedName>
</protein>
<comment type="caution">
    <text evidence="1">The sequence shown here is derived from an EMBL/GenBank/DDBJ whole genome shotgun (WGS) entry which is preliminary data.</text>
</comment>
<reference evidence="1" key="1">
    <citation type="submission" date="2023-12" db="EMBL/GenBank/DDBJ databases">
        <title>Genome assembly of Anisodus tanguticus.</title>
        <authorList>
            <person name="Wang Y.-J."/>
        </authorList>
    </citation>
    <scope>NUCLEOTIDE SEQUENCE</scope>
    <source>
        <strain evidence="1">KB-2021</strain>
        <tissue evidence="1">Leaf</tissue>
    </source>
</reference>
<organism evidence="1 2">
    <name type="scientific">Anisodus tanguticus</name>
    <dbReference type="NCBI Taxonomy" id="243964"/>
    <lineage>
        <taxon>Eukaryota</taxon>
        <taxon>Viridiplantae</taxon>
        <taxon>Streptophyta</taxon>
        <taxon>Embryophyta</taxon>
        <taxon>Tracheophyta</taxon>
        <taxon>Spermatophyta</taxon>
        <taxon>Magnoliopsida</taxon>
        <taxon>eudicotyledons</taxon>
        <taxon>Gunneridae</taxon>
        <taxon>Pentapetalae</taxon>
        <taxon>asterids</taxon>
        <taxon>lamiids</taxon>
        <taxon>Solanales</taxon>
        <taxon>Solanaceae</taxon>
        <taxon>Solanoideae</taxon>
        <taxon>Hyoscyameae</taxon>
        <taxon>Anisodus</taxon>
    </lineage>
</organism>
<keyword evidence="2" id="KW-1185">Reference proteome</keyword>
<dbReference type="Proteomes" id="UP001291623">
    <property type="component" value="Unassembled WGS sequence"/>
</dbReference>
<accession>A0AAE1VN76</accession>
<proteinExistence type="predicted"/>
<evidence type="ECO:0000313" key="1">
    <source>
        <dbReference type="EMBL" id="KAK4375322.1"/>
    </source>
</evidence>
<gene>
    <name evidence="1" type="ORF">RND71_005999</name>
</gene>
<dbReference type="AlphaFoldDB" id="A0AAE1VN76"/>
<evidence type="ECO:0000313" key="2">
    <source>
        <dbReference type="Proteomes" id="UP001291623"/>
    </source>
</evidence>
<sequence length="59" mass="6747">MKSIVNLFSVEGTNQYRFSTNPNTKSSNLGERADRKNTESFWSNRKQKVKIVLYGDCGT</sequence>